<proteinExistence type="inferred from homology"/>
<feature type="active site" evidence="3">
    <location>
        <position position="255"/>
    </location>
</feature>
<dbReference type="SUPFAM" id="SSF53720">
    <property type="entry name" value="ALDH-like"/>
    <property type="match status" value="1"/>
</dbReference>
<name>A0A1Y2FCW8_9BASI</name>
<dbReference type="Gene3D" id="3.40.605.10">
    <property type="entry name" value="Aldehyde Dehydrogenase, Chain A, domain 1"/>
    <property type="match status" value="1"/>
</dbReference>
<accession>A0A1Y2FCW8</accession>
<evidence type="ECO:0000313" key="7">
    <source>
        <dbReference type="Proteomes" id="UP000193467"/>
    </source>
</evidence>
<sequence>MASTYTPKSTYPLWLGGQEVRGRGESIPIHDPATGSLIAQCDAASEEDVADAIAVGQKAFDKGEWSRMAPADRAAIMSSIARLFSSRVPSLAVLESLQTGRPLREMSTQLGRLSEWFEYFGALARTEEGSTQPVRGSLLNYVRGQPLGVCALVSSFNHPLLISVKKLAPALAAGNSVILKPSELAPLTVLELGRITKEAGLPDGVLSILPGYGPITGKALVSDPRIKKVDVTGGTAGGRVISSIAGGNLASVTAELGGKAPIIVFAENTDLEIAVNGVAFASFIASGQTCVAGTRIIVSRSILPSFLSLLAAKCASITRRIGHPNDQRSMMGPVISERQLKVVETLVEDARQKGAEIVCGGERMTGVSELDGKIELGKGYFYPPTLITSSSNTSILDCRIWKEEAFGPVLAIVPFDTEEEAIGLANDSEYGLGSAIWTRDGSQAIRVSNALDVGLVWVNTHHRNDPSSAWGGTKNSGIGSENGKHAYQSYQTTKSVIINYAPEELAHMDDWFREGDADVRYG</sequence>
<evidence type="ECO:0000256" key="3">
    <source>
        <dbReference type="PROSITE-ProRule" id="PRU10007"/>
    </source>
</evidence>
<dbReference type="FunFam" id="3.40.605.10:FF:000007">
    <property type="entry name" value="NAD/NADP-dependent betaine aldehyde dehydrogenase"/>
    <property type="match status" value="1"/>
</dbReference>
<evidence type="ECO:0000256" key="4">
    <source>
        <dbReference type="RuleBase" id="RU003345"/>
    </source>
</evidence>
<dbReference type="GO" id="GO:0016620">
    <property type="term" value="F:oxidoreductase activity, acting on the aldehyde or oxo group of donors, NAD or NADP as acceptor"/>
    <property type="evidence" value="ECO:0007669"/>
    <property type="project" value="InterPro"/>
</dbReference>
<dbReference type="InterPro" id="IPR016161">
    <property type="entry name" value="Ald_DH/histidinol_DH"/>
</dbReference>
<dbReference type="Proteomes" id="UP000193467">
    <property type="component" value="Unassembled WGS sequence"/>
</dbReference>
<dbReference type="InterPro" id="IPR029510">
    <property type="entry name" value="Ald_DH_CS_GLU"/>
</dbReference>
<evidence type="ECO:0000259" key="5">
    <source>
        <dbReference type="Pfam" id="PF00171"/>
    </source>
</evidence>
<gene>
    <name evidence="6" type="ORF">BCR35DRAFT_265774</name>
</gene>
<dbReference type="InterPro" id="IPR016160">
    <property type="entry name" value="Ald_DH_CS_CYS"/>
</dbReference>
<comment type="caution">
    <text evidence="6">The sequence shown here is derived from an EMBL/GenBank/DDBJ whole genome shotgun (WGS) entry which is preliminary data.</text>
</comment>
<dbReference type="InterPro" id="IPR016162">
    <property type="entry name" value="Ald_DH_N"/>
</dbReference>
<feature type="domain" description="Aldehyde dehydrogenase" evidence="5">
    <location>
        <begin position="23"/>
        <end position="496"/>
    </location>
</feature>
<dbReference type="OrthoDB" id="310895at2759"/>
<dbReference type="CDD" id="cd07114">
    <property type="entry name" value="ALDH_DhaS"/>
    <property type="match status" value="1"/>
</dbReference>
<keyword evidence="2 4" id="KW-0560">Oxidoreductase</keyword>
<keyword evidence="7" id="KW-1185">Reference proteome</keyword>
<protein>
    <submittedName>
        <fullName evidence="6">Betaine aldehyde dehydrogenase</fullName>
    </submittedName>
</protein>
<comment type="similarity">
    <text evidence="1 4">Belongs to the aldehyde dehydrogenase family.</text>
</comment>
<evidence type="ECO:0000256" key="1">
    <source>
        <dbReference type="ARBA" id="ARBA00009986"/>
    </source>
</evidence>
<reference evidence="6 7" key="1">
    <citation type="submission" date="2016-07" db="EMBL/GenBank/DDBJ databases">
        <title>Pervasive Adenine N6-methylation of Active Genes in Fungi.</title>
        <authorList>
            <consortium name="DOE Joint Genome Institute"/>
            <person name="Mondo S.J."/>
            <person name="Dannebaum R.O."/>
            <person name="Kuo R.C."/>
            <person name="Labutti K."/>
            <person name="Haridas S."/>
            <person name="Kuo A."/>
            <person name="Salamov A."/>
            <person name="Ahrendt S.R."/>
            <person name="Lipzen A."/>
            <person name="Sullivan W."/>
            <person name="Andreopoulos W.B."/>
            <person name="Clum A."/>
            <person name="Lindquist E."/>
            <person name="Daum C."/>
            <person name="Ramamoorthy G.K."/>
            <person name="Gryganskyi A."/>
            <person name="Culley D."/>
            <person name="Magnuson J.K."/>
            <person name="James T.Y."/>
            <person name="O'Malley M.A."/>
            <person name="Stajich J.E."/>
            <person name="Spatafora J.W."/>
            <person name="Visel A."/>
            <person name="Grigoriev I.V."/>
        </authorList>
    </citation>
    <scope>NUCLEOTIDE SEQUENCE [LARGE SCALE GENOMIC DNA]</scope>
    <source>
        <strain evidence="6 7">62-1032</strain>
    </source>
</reference>
<dbReference type="InterPro" id="IPR015590">
    <property type="entry name" value="Aldehyde_DH_dom"/>
</dbReference>
<evidence type="ECO:0000256" key="2">
    <source>
        <dbReference type="ARBA" id="ARBA00023002"/>
    </source>
</evidence>
<dbReference type="AlphaFoldDB" id="A0A1Y2FCW8"/>
<evidence type="ECO:0000313" key="6">
    <source>
        <dbReference type="EMBL" id="ORY81763.1"/>
    </source>
</evidence>
<dbReference type="InParanoid" id="A0A1Y2FCW8"/>
<dbReference type="PANTHER" id="PTHR11699">
    <property type="entry name" value="ALDEHYDE DEHYDROGENASE-RELATED"/>
    <property type="match status" value="1"/>
</dbReference>
<dbReference type="PROSITE" id="PS00687">
    <property type="entry name" value="ALDEHYDE_DEHYDR_GLU"/>
    <property type="match status" value="1"/>
</dbReference>
<dbReference type="FunFam" id="3.40.309.10:FF:000009">
    <property type="entry name" value="Aldehyde dehydrogenase A"/>
    <property type="match status" value="1"/>
</dbReference>
<organism evidence="6 7">
    <name type="scientific">Leucosporidium creatinivorum</name>
    <dbReference type="NCBI Taxonomy" id="106004"/>
    <lineage>
        <taxon>Eukaryota</taxon>
        <taxon>Fungi</taxon>
        <taxon>Dikarya</taxon>
        <taxon>Basidiomycota</taxon>
        <taxon>Pucciniomycotina</taxon>
        <taxon>Microbotryomycetes</taxon>
        <taxon>Leucosporidiales</taxon>
        <taxon>Leucosporidium</taxon>
    </lineage>
</organism>
<dbReference type="Pfam" id="PF00171">
    <property type="entry name" value="Aldedh"/>
    <property type="match status" value="1"/>
</dbReference>
<dbReference type="PROSITE" id="PS00070">
    <property type="entry name" value="ALDEHYDE_DEHYDR_CYS"/>
    <property type="match status" value="1"/>
</dbReference>
<dbReference type="Gene3D" id="3.40.309.10">
    <property type="entry name" value="Aldehyde Dehydrogenase, Chain A, domain 2"/>
    <property type="match status" value="1"/>
</dbReference>
<dbReference type="EMBL" id="MCGR01000022">
    <property type="protein sequence ID" value="ORY81763.1"/>
    <property type="molecule type" value="Genomic_DNA"/>
</dbReference>
<dbReference type="STRING" id="106004.A0A1Y2FCW8"/>
<dbReference type="InterPro" id="IPR016163">
    <property type="entry name" value="Ald_DH_C"/>
</dbReference>